<feature type="chain" id="PRO_5035205694" evidence="1">
    <location>
        <begin position="28"/>
        <end position="120"/>
    </location>
</feature>
<dbReference type="AlphaFoldDB" id="A0A8J2RSQ3"/>
<dbReference type="Proteomes" id="UP000789390">
    <property type="component" value="Unassembled WGS sequence"/>
</dbReference>
<gene>
    <name evidence="2" type="ORF">DGAL_LOCUS10819</name>
</gene>
<evidence type="ECO:0000313" key="2">
    <source>
        <dbReference type="EMBL" id="CAH0107516.1"/>
    </source>
</evidence>
<organism evidence="2 3">
    <name type="scientific">Daphnia galeata</name>
    <dbReference type="NCBI Taxonomy" id="27404"/>
    <lineage>
        <taxon>Eukaryota</taxon>
        <taxon>Metazoa</taxon>
        <taxon>Ecdysozoa</taxon>
        <taxon>Arthropoda</taxon>
        <taxon>Crustacea</taxon>
        <taxon>Branchiopoda</taxon>
        <taxon>Diplostraca</taxon>
        <taxon>Cladocera</taxon>
        <taxon>Anomopoda</taxon>
        <taxon>Daphniidae</taxon>
        <taxon>Daphnia</taxon>
    </lineage>
</organism>
<dbReference type="OrthoDB" id="291007at2759"/>
<dbReference type="EMBL" id="CAKKLH010000277">
    <property type="protein sequence ID" value="CAH0107516.1"/>
    <property type="molecule type" value="Genomic_DNA"/>
</dbReference>
<dbReference type="GO" id="GO:0008237">
    <property type="term" value="F:metallopeptidase activity"/>
    <property type="evidence" value="ECO:0007669"/>
    <property type="project" value="InterPro"/>
</dbReference>
<keyword evidence="3" id="KW-1185">Reference proteome</keyword>
<sequence length="120" mass="13151">MAFGIFKSLLLVAVSLTLTSWMYSARANPVTSEMQKHLRDNHFQAGHPLTKEEFQSGVTENKGNAVNTIGSYDTTYASDSVTPSLPTMVAKNGQKVGSGNGFNRWDLYKLNKLYGCPPFG</sequence>
<accession>A0A8J2RSQ3</accession>
<dbReference type="Gene3D" id="3.40.390.10">
    <property type="entry name" value="Collagenase (Catalytic Domain)"/>
    <property type="match status" value="1"/>
</dbReference>
<evidence type="ECO:0000313" key="3">
    <source>
        <dbReference type="Proteomes" id="UP000789390"/>
    </source>
</evidence>
<keyword evidence="1" id="KW-0732">Signal</keyword>
<proteinExistence type="predicted"/>
<feature type="signal peptide" evidence="1">
    <location>
        <begin position="1"/>
        <end position="27"/>
    </location>
</feature>
<comment type="caution">
    <text evidence="2">The sequence shown here is derived from an EMBL/GenBank/DDBJ whole genome shotgun (WGS) entry which is preliminary data.</text>
</comment>
<dbReference type="InterPro" id="IPR024079">
    <property type="entry name" value="MetalloPept_cat_dom_sf"/>
</dbReference>
<reference evidence="2" key="1">
    <citation type="submission" date="2021-11" db="EMBL/GenBank/DDBJ databases">
        <authorList>
            <person name="Schell T."/>
        </authorList>
    </citation>
    <scope>NUCLEOTIDE SEQUENCE</scope>
    <source>
        <strain evidence="2">M5</strain>
    </source>
</reference>
<evidence type="ECO:0000256" key="1">
    <source>
        <dbReference type="SAM" id="SignalP"/>
    </source>
</evidence>
<protein>
    <submittedName>
        <fullName evidence="2">Uncharacterized protein</fullName>
    </submittedName>
</protein>
<name>A0A8J2RSQ3_9CRUS</name>